<reference evidence="6 7" key="1">
    <citation type="submission" date="2015-08" db="EMBL/GenBank/DDBJ databases">
        <authorList>
            <person name="Babu N.S."/>
            <person name="Beckwith C.J."/>
            <person name="Beseler K.G."/>
            <person name="Brison A."/>
            <person name="Carone J.V."/>
            <person name="Caskin T.P."/>
            <person name="Diamond M."/>
            <person name="Durham M.E."/>
            <person name="Foxe J.M."/>
            <person name="Go M."/>
            <person name="Henderson B.A."/>
            <person name="Jones I.B."/>
            <person name="McGettigan J.A."/>
            <person name="Micheletti S.J."/>
            <person name="Nasrallah M.E."/>
            <person name="Ortiz D."/>
            <person name="Piller C.R."/>
            <person name="Privatt S.R."/>
            <person name="Schneider S.L."/>
            <person name="Sharp S."/>
            <person name="Smith T.C."/>
            <person name="Stanton J.D."/>
            <person name="Ullery H.E."/>
            <person name="Wilson R.J."/>
            <person name="Serrano M.G."/>
            <person name="Buck G."/>
            <person name="Lee V."/>
            <person name="Wang Y."/>
            <person name="Carvalho R."/>
            <person name="Voegtly L."/>
            <person name="Shi R."/>
            <person name="Duckworth R."/>
            <person name="Johnson A."/>
            <person name="Loviza R."/>
            <person name="Walstead R."/>
            <person name="Shah Z."/>
            <person name="Kiflezghi M."/>
            <person name="Wade K."/>
            <person name="Ball S.L."/>
            <person name="Bradley K.W."/>
            <person name="Asai D.J."/>
            <person name="Bowman C.A."/>
            <person name="Russell D.A."/>
            <person name="Pope W.H."/>
            <person name="Jacobs-Sera D."/>
            <person name="Hendrix R.W."/>
            <person name="Hatfull G.F."/>
        </authorList>
    </citation>
    <scope>NUCLEOTIDE SEQUENCE [LARGE SCALE GENOMIC DNA]</scope>
    <source>
        <strain evidence="6 7">DSM 27648</strain>
    </source>
</reference>
<evidence type="ECO:0000313" key="7">
    <source>
        <dbReference type="Proteomes" id="UP000064967"/>
    </source>
</evidence>
<evidence type="ECO:0000313" key="6">
    <source>
        <dbReference type="EMBL" id="AKU95595.1"/>
    </source>
</evidence>
<dbReference type="Proteomes" id="UP000064967">
    <property type="component" value="Chromosome"/>
</dbReference>
<dbReference type="KEGG" id="llu:AKJ09_02259"/>
<evidence type="ECO:0000256" key="1">
    <source>
        <dbReference type="ARBA" id="ARBA00022617"/>
    </source>
</evidence>
<dbReference type="Pfam" id="PF13442">
    <property type="entry name" value="Cytochrome_CBB3"/>
    <property type="match status" value="1"/>
</dbReference>
<organism evidence="6 7">
    <name type="scientific">Labilithrix luteola</name>
    <dbReference type="NCBI Taxonomy" id="1391654"/>
    <lineage>
        <taxon>Bacteria</taxon>
        <taxon>Pseudomonadati</taxon>
        <taxon>Myxococcota</taxon>
        <taxon>Polyangia</taxon>
        <taxon>Polyangiales</taxon>
        <taxon>Labilitrichaceae</taxon>
        <taxon>Labilithrix</taxon>
    </lineage>
</organism>
<feature type="domain" description="Cytochrome c" evidence="5">
    <location>
        <begin position="305"/>
        <end position="389"/>
    </location>
</feature>
<dbReference type="GO" id="GO:0046872">
    <property type="term" value="F:metal ion binding"/>
    <property type="evidence" value="ECO:0007669"/>
    <property type="project" value="UniProtKB-KW"/>
</dbReference>
<dbReference type="AlphaFoldDB" id="A0A0K1PPX7"/>
<dbReference type="SUPFAM" id="SSF46626">
    <property type="entry name" value="Cytochrome c"/>
    <property type="match status" value="1"/>
</dbReference>
<keyword evidence="7" id="KW-1185">Reference proteome</keyword>
<evidence type="ECO:0000256" key="2">
    <source>
        <dbReference type="ARBA" id="ARBA00022723"/>
    </source>
</evidence>
<dbReference type="PROSITE" id="PS51007">
    <property type="entry name" value="CYTC"/>
    <property type="match status" value="1"/>
</dbReference>
<dbReference type="Gene3D" id="1.10.760.10">
    <property type="entry name" value="Cytochrome c-like domain"/>
    <property type="match status" value="1"/>
</dbReference>
<dbReference type="InterPro" id="IPR036909">
    <property type="entry name" value="Cyt_c-like_dom_sf"/>
</dbReference>
<dbReference type="STRING" id="1391654.AKJ09_02259"/>
<evidence type="ECO:0000256" key="3">
    <source>
        <dbReference type="ARBA" id="ARBA00023004"/>
    </source>
</evidence>
<dbReference type="GO" id="GO:0009055">
    <property type="term" value="F:electron transfer activity"/>
    <property type="evidence" value="ECO:0007669"/>
    <property type="project" value="InterPro"/>
</dbReference>
<dbReference type="RefSeq" id="WP_146647018.1">
    <property type="nucleotide sequence ID" value="NZ_CP012333.1"/>
</dbReference>
<dbReference type="OrthoDB" id="5481542at2"/>
<sequence length="389" mass="39834">MKLALVAIVGALAVGCGPLPKSREAGAVATLAVRPVSWNAANAPIGKVRAVADDGNVICVFGDDGVSIFSGGAQVAHDDHVKGWVSAGAIDGTDGGGRWVVGIDAKGRLYRLRAMNGFEDVSARYQLNDKRVRRAVMVGSGRIGFLLDGEIALSNSSRIEVLAGPAFASLAGGGGFGAGITKDGIDVVNATNGVVTHFALPGAAWAALDSKGRLYAATKRAVYAADAGGALTLVYDAGHDGIHGLVASGDRVWFADRGELGIVQGDRVATTVGAALASDVSLQSSPSGDVWVLDGSKLERFASLGDASAPSSVSNTSTWSASVGPVFARSCAACHQPDGISGTDLSTEAAWGRKRALIQERVLVAHSMPPKGHPLSDADRDAIRAWLEK</sequence>
<dbReference type="InterPro" id="IPR009056">
    <property type="entry name" value="Cyt_c-like_dom"/>
</dbReference>
<evidence type="ECO:0000259" key="5">
    <source>
        <dbReference type="PROSITE" id="PS51007"/>
    </source>
</evidence>
<keyword evidence="3 4" id="KW-0408">Iron</keyword>
<gene>
    <name evidence="6" type="ORF">AKJ09_02259</name>
</gene>
<dbReference type="SUPFAM" id="SSF63829">
    <property type="entry name" value="Calcium-dependent phosphotriesterase"/>
    <property type="match status" value="1"/>
</dbReference>
<keyword evidence="1 4" id="KW-0349">Heme</keyword>
<keyword evidence="2 4" id="KW-0479">Metal-binding</keyword>
<name>A0A0K1PPX7_9BACT</name>
<accession>A0A0K1PPX7</accession>
<dbReference type="GO" id="GO:0020037">
    <property type="term" value="F:heme binding"/>
    <property type="evidence" value="ECO:0007669"/>
    <property type="project" value="InterPro"/>
</dbReference>
<dbReference type="PROSITE" id="PS51257">
    <property type="entry name" value="PROKAR_LIPOPROTEIN"/>
    <property type="match status" value="1"/>
</dbReference>
<protein>
    <recommendedName>
        <fullName evidence="5">Cytochrome c domain-containing protein</fullName>
    </recommendedName>
</protein>
<dbReference type="EMBL" id="CP012333">
    <property type="protein sequence ID" value="AKU95595.1"/>
    <property type="molecule type" value="Genomic_DNA"/>
</dbReference>
<proteinExistence type="predicted"/>
<evidence type="ECO:0000256" key="4">
    <source>
        <dbReference type="PROSITE-ProRule" id="PRU00433"/>
    </source>
</evidence>